<keyword evidence="6 7" id="KW-0472">Membrane</keyword>
<feature type="transmembrane region" description="Helical" evidence="7">
    <location>
        <begin position="166"/>
        <end position="186"/>
    </location>
</feature>
<dbReference type="Gene3D" id="1.20.1250.20">
    <property type="entry name" value="MFS general substrate transporter like domains"/>
    <property type="match status" value="1"/>
</dbReference>
<evidence type="ECO:0000256" key="4">
    <source>
        <dbReference type="ARBA" id="ARBA00022692"/>
    </source>
</evidence>
<dbReference type="PANTHER" id="PTHR23517">
    <property type="entry name" value="RESISTANCE PROTEIN MDTM, PUTATIVE-RELATED-RELATED"/>
    <property type="match status" value="1"/>
</dbReference>
<evidence type="ECO:0008006" key="10">
    <source>
        <dbReference type="Google" id="ProtNLM"/>
    </source>
</evidence>
<evidence type="ECO:0000256" key="7">
    <source>
        <dbReference type="SAM" id="Phobius"/>
    </source>
</evidence>
<gene>
    <name evidence="8" type="ORF">A3A13_00520</name>
</gene>
<keyword evidence="4 7" id="KW-0812">Transmembrane</keyword>
<protein>
    <recommendedName>
        <fullName evidence="10">Major facilitator superfamily (MFS) profile domain-containing protein</fullName>
    </recommendedName>
</protein>
<dbReference type="InterPro" id="IPR011701">
    <property type="entry name" value="MFS"/>
</dbReference>
<dbReference type="Proteomes" id="UP000178911">
    <property type="component" value="Unassembled WGS sequence"/>
</dbReference>
<dbReference type="STRING" id="1802695.A3A13_00520"/>
<evidence type="ECO:0000256" key="6">
    <source>
        <dbReference type="ARBA" id="ARBA00023136"/>
    </source>
</evidence>
<feature type="transmembrane region" description="Helical" evidence="7">
    <location>
        <begin position="142"/>
        <end position="160"/>
    </location>
</feature>
<keyword evidence="5 7" id="KW-1133">Transmembrane helix</keyword>
<comment type="subcellular location">
    <subcellularLocation>
        <location evidence="1">Cell membrane</location>
        <topology evidence="1">Multi-pass membrane protein</topology>
    </subcellularLocation>
</comment>
<reference evidence="8 9" key="1">
    <citation type="journal article" date="2016" name="Nat. Commun.">
        <title>Thousands of microbial genomes shed light on interconnected biogeochemical processes in an aquifer system.</title>
        <authorList>
            <person name="Anantharaman K."/>
            <person name="Brown C.T."/>
            <person name="Hug L.A."/>
            <person name="Sharon I."/>
            <person name="Castelle C.J."/>
            <person name="Probst A.J."/>
            <person name="Thomas B.C."/>
            <person name="Singh A."/>
            <person name="Wilkins M.J."/>
            <person name="Karaoz U."/>
            <person name="Brodie E.L."/>
            <person name="Williams K.H."/>
            <person name="Hubbard S.S."/>
            <person name="Banfield J.F."/>
        </authorList>
    </citation>
    <scope>NUCLEOTIDE SEQUENCE [LARGE SCALE GENOMIC DNA]</scope>
</reference>
<dbReference type="GO" id="GO:0022857">
    <property type="term" value="F:transmembrane transporter activity"/>
    <property type="evidence" value="ECO:0007669"/>
    <property type="project" value="InterPro"/>
</dbReference>
<proteinExistence type="predicted"/>
<evidence type="ECO:0000256" key="3">
    <source>
        <dbReference type="ARBA" id="ARBA00022475"/>
    </source>
</evidence>
<dbReference type="EMBL" id="MGKJ01000010">
    <property type="protein sequence ID" value="OGN24551.1"/>
    <property type="molecule type" value="Genomic_DNA"/>
</dbReference>
<evidence type="ECO:0000256" key="1">
    <source>
        <dbReference type="ARBA" id="ARBA00004651"/>
    </source>
</evidence>
<name>A0A1F8GGX1_9BACT</name>
<feature type="transmembrane region" description="Helical" evidence="7">
    <location>
        <begin position="100"/>
        <end position="121"/>
    </location>
</feature>
<keyword evidence="2" id="KW-0813">Transport</keyword>
<feature type="transmembrane region" description="Helical" evidence="7">
    <location>
        <begin position="43"/>
        <end position="64"/>
    </location>
</feature>
<comment type="caution">
    <text evidence="8">The sequence shown here is derived from an EMBL/GenBank/DDBJ whole genome shotgun (WGS) entry which is preliminary data.</text>
</comment>
<evidence type="ECO:0000313" key="9">
    <source>
        <dbReference type="Proteomes" id="UP000178911"/>
    </source>
</evidence>
<dbReference type="SUPFAM" id="SSF103473">
    <property type="entry name" value="MFS general substrate transporter"/>
    <property type="match status" value="1"/>
</dbReference>
<dbReference type="InterPro" id="IPR050171">
    <property type="entry name" value="MFS_Transporters"/>
</dbReference>
<evidence type="ECO:0000256" key="5">
    <source>
        <dbReference type="ARBA" id="ARBA00022989"/>
    </source>
</evidence>
<sequence>MKINHVIRTLVSADFFTTAGFSVFGPVFAIFVTRQITGGSLEIIGFAAAIFQIFKSVLQIPIARYLDKNHGEYDDFYSLVFGTFLVATVPFWYIFASEPIHIFIIQAIYGIGAAFSIPPWYAIFSRHLDKMQESTEWSMDSIAVGVGAASSAAIGGILAQKFGFNFVFIVGGIFAIFGAVQQLKIFKDLKGRVLQGTVKPQPDKTPGA</sequence>
<evidence type="ECO:0000256" key="2">
    <source>
        <dbReference type="ARBA" id="ARBA00022448"/>
    </source>
</evidence>
<feature type="transmembrane region" description="Helical" evidence="7">
    <location>
        <begin position="76"/>
        <end position="94"/>
    </location>
</feature>
<organism evidence="8 9">
    <name type="scientific">Candidatus Yanofskybacteria bacterium RIFCSPLOWO2_01_FULL_43_22</name>
    <dbReference type="NCBI Taxonomy" id="1802695"/>
    <lineage>
        <taxon>Bacteria</taxon>
        <taxon>Candidatus Yanofskyibacteriota</taxon>
    </lineage>
</organism>
<dbReference type="Pfam" id="PF07690">
    <property type="entry name" value="MFS_1"/>
    <property type="match status" value="1"/>
</dbReference>
<evidence type="ECO:0000313" key="8">
    <source>
        <dbReference type="EMBL" id="OGN24551.1"/>
    </source>
</evidence>
<feature type="transmembrane region" description="Helical" evidence="7">
    <location>
        <begin position="12"/>
        <end position="31"/>
    </location>
</feature>
<keyword evidence="3" id="KW-1003">Cell membrane</keyword>
<dbReference type="AlphaFoldDB" id="A0A1F8GGX1"/>
<dbReference type="GO" id="GO:0005886">
    <property type="term" value="C:plasma membrane"/>
    <property type="evidence" value="ECO:0007669"/>
    <property type="project" value="UniProtKB-SubCell"/>
</dbReference>
<dbReference type="InterPro" id="IPR036259">
    <property type="entry name" value="MFS_trans_sf"/>
</dbReference>
<accession>A0A1F8GGX1</accession>